<sequence length="179" mass="19901">MLLSRLLDWVRDMRKNKVRAVTSRCLLMMSAHLEPRFLLGRSKQAAVEYLRRFRSRNGLSCFLCTSATGKKLPAFIVFSGATGGPVHCELQAHPLHKADEVVLTVQKNAYCDERIMIECLKVYKMGSVRAKLEEAMTGVDFVPAGATGLAQPMDVSVMRVLNTGVESYTFNTTLQTTLA</sequence>
<reference evidence="1" key="1">
    <citation type="submission" date="2020-03" db="EMBL/GenBank/DDBJ databases">
        <title>Hybrid Assembly of Korean Phytophthora infestans isolates.</title>
        <authorList>
            <person name="Prokchorchik M."/>
            <person name="Lee Y."/>
            <person name="Seo J."/>
            <person name="Cho J.-H."/>
            <person name="Park Y.-E."/>
            <person name="Jang D.-C."/>
            <person name="Im J.-S."/>
            <person name="Choi J.-G."/>
            <person name="Park H.-J."/>
            <person name="Lee G.-B."/>
            <person name="Lee Y.-G."/>
            <person name="Hong S.-Y."/>
            <person name="Cho K."/>
            <person name="Sohn K.H."/>
        </authorList>
    </citation>
    <scope>NUCLEOTIDE SEQUENCE</scope>
    <source>
        <strain evidence="1">KR_2_A2</strain>
    </source>
</reference>
<dbReference type="AlphaFoldDB" id="A0A8S9V7I2"/>
<evidence type="ECO:0000313" key="1">
    <source>
        <dbReference type="EMBL" id="KAF4148950.1"/>
    </source>
</evidence>
<evidence type="ECO:0000313" key="2">
    <source>
        <dbReference type="Proteomes" id="UP000704712"/>
    </source>
</evidence>
<accession>A0A8S9V7I2</accession>
<protein>
    <submittedName>
        <fullName evidence="1">Uncharacterized protein</fullName>
    </submittedName>
</protein>
<organism evidence="1 2">
    <name type="scientific">Phytophthora infestans</name>
    <name type="common">Potato late blight agent</name>
    <name type="synonym">Botrytis infestans</name>
    <dbReference type="NCBI Taxonomy" id="4787"/>
    <lineage>
        <taxon>Eukaryota</taxon>
        <taxon>Sar</taxon>
        <taxon>Stramenopiles</taxon>
        <taxon>Oomycota</taxon>
        <taxon>Peronosporomycetes</taxon>
        <taxon>Peronosporales</taxon>
        <taxon>Peronosporaceae</taxon>
        <taxon>Phytophthora</taxon>
    </lineage>
</organism>
<dbReference type="Proteomes" id="UP000704712">
    <property type="component" value="Unassembled WGS sequence"/>
</dbReference>
<comment type="caution">
    <text evidence="1">The sequence shown here is derived from an EMBL/GenBank/DDBJ whole genome shotgun (WGS) entry which is preliminary data.</text>
</comment>
<name>A0A8S9V7I2_PHYIN</name>
<dbReference type="EMBL" id="JAACNO010000207">
    <property type="protein sequence ID" value="KAF4148950.1"/>
    <property type="molecule type" value="Genomic_DNA"/>
</dbReference>
<proteinExistence type="predicted"/>
<gene>
    <name evidence="1" type="ORF">GN958_ATG01866</name>
</gene>